<dbReference type="SUPFAM" id="SSF52833">
    <property type="entry name" value="Thioredoxin-like"/>
    <property type="match status" value="1"/>
</dbReference>
<feature type="domain" description="Thioredoxin" evidence="1">
    <location>
        <begin position="21"/>
        <end position="160"/>
    </location>
</feature>
<organism evidence="2">
    <name type="scientific">hydrothermal vent metagenome</name>
    <dbReference type="NCBI Taxonomy" id="652676"/>
    <lineage>
        <taxon>unclassified sequences</taxon>
        <taxon>metagenomes</taxon>
        <taxon>ecological metagenomes</taxon>
    </lineage>
</organism>
<reference evidence="2" key="1">
    <citation type="submission" date="2018-06" db="EMBL/GenBank/DDBJ databases">
        <authorList>
            <person name="Zhirakovskaya E."/>
        </authorList>
    </citation>
    <scope>NUCLEOTIDE SEQUENCE</scope>
</reference>
<gene>
    <name evidence="2" type="ORF">MNBD_GAMMA07-691</name>
</gene>
<dbReference type="CDD" id="cd02966">
    <property type="entry name" value="TlpA_like_family"/>
    <property type="match status" value="1"/>
</dbReference>
<accession>A0A3B0X758</accession>
<dbReference type="GO" id="GO:0016491">
    <property type="term" value="F:oxidoreductase activity"/>
    <property type="evidence" value="ECO:0007669"/>
    <property type="project" value="InterPro"/>
</dbReference>
<proteinExistence type="predicted"/>
<evidence type="ECO:0000313" key="2">
    <source>
        <dbReference type="EMBL" id="VAW57379.1"/>
    </source>
</evidence>
<evidence type="ECO:0000259" key="1">
    <source>
        <dbReference type="PROSITE" id="PS51352"/>
    </source>
</evidence>
<name>A0A3B0X758_9ZZZZ</name>
<dbReference type="InterPro" id="IPR013766">
    <property type="entry name" value="Thioredoxin_domain"/>
</dbReference>
<dbReference type="PANTHER" id="PTHR42852:SF18">
    <property type="entry name" value="CHROMOSOME UNDETERMINED SCAFFOLD_47, WHOLE GENOME SHOTGUN SEQUENCE"/>
    <property type="match status" value="1"/>
</dbReference>
<dbReference type="PANTHER" id="PTHR42852">
    <property type="entry name" value="THIOL:DISULFIDE INTERCHANGE PROTEIN DSBE"/>
    <property type="match status" value="1"/>
</dbReference>
<sequence length="173" mass="20082">MKKLRQLQYILFLLLVNETLYADYPTAPKFQLPTSEGTLRLSHLQGKLVYIDFWASWCRPCKKSFPWMIAMKQKYKHLPFEIIAINLDKDKKLADAFIASQNINFPIAFDPSATVANQYQIEGMPSSYLIDPSGNLRIRYTGFWNKSKDDKEKLISNLLQTITKQNNLSLRSN</sequence>
<dbReference type="EMBL" id="UOFF01000379">
    <property type="protein sequence ID" value="VAW57379.1"/>
    <property type="molecule type" value="Genomic_DNA"/>
</dbReference>
<dbReference type="Gene3D" id="3.40.30.10">
    <property type="entry name" value="Glutaredoxin"/>
    <property type="match status" value="1"/>
</dbReference>
<dbReference type="InterPro" id="IPR036249">
    <property type="entry name" value="Thioredoxin-like_sf"/>
</dbReference>
<dbReference type="AlphaFoldDB" id="A0A3B0X758"/>
<dbReference type="Pfam" id="PF00578">
    <property type="entry name" value="AhpC-TSA"/>
    <property type="match status" value="1"/>
</dbReference>
<dbReference type="InterPro" id="IPR000866">
    <property type="entry name" value="AhpC/TSA"/>
</dbReference>
<protein>
    <recommendedName>
        <fullName evidence="1">Thioredoxin domain-containing protein</fullName>
    </recommendedName>
</protein>
<dbReference type="PROSITE" id="PS51352">
    <property type="entry name" value="THIOREDOXIN_2"/>
    <property type="match status" value="1"/>
</dbReference>
<dbReference type="GO" id="GO:0016209">
    <property type="term" value="F:antioxidant activity"/>
    <property type="evidence" value="ECO:0007669"/>
    <property type="project" value="InterPro"/>
</dbReference>
<dbReference type="InterPro" id="IPR050553">
    <property type="entry name" value="Thioredoxin_ResA/DsbE_sf"/>
</dbReference>